<evidence type="ECO:0000313" key="1">
    <source>
        <dbReference type="EMBL" id="PWH82240.1"/>
    </source>
</evidence>
<dbReference type="AlphaFoldDB" id="A0A2U2X398"/>
<name>A0A2U2X398_9FLAO</name>
<dbReference type="EMBL" id="QFRJ01000014">
    <property type="protein sequence ID" value="PWH82240.1"/>
    <property type="molecule type" value="Genomic_DNA"/>
</dbReference>
<evidence type="ECO:0000313" key="2">
    <source>
        <dbReference type="Proteomes" id="UP000245370"/>
    </source>
</evidence>
<dbReference type="Proteomes" id="UP000245370">
    <property type="component" value="Unassembled WGS sequence"/>
</dbReference>
<dbReference type="OrthoDB" id="662471at2"/>
<gene>
    <name evidence="1" type="ORF">DIT68_14140</name>
</gene>
<keyword evidence="2" id="KW-1185">Reference proteome</keyword>
<proteinExistence type="predicted"/>
<accession>A0A2U2X398</accession>
<sequence length="167" mass="19033">MKYKLVKIDKLSGEKASIYSAIPENESGNFEESFFDSFIKENKTSLLSEIKTLVLRLKIIGNETGARESYFKTKEGAPGDGVCALYDTPDKKLRLYCIRYGTELIIIGSGGPKNVRALQDDEKLEKENYILRWLSSKIKESMQHGELSFSSDYMDFEGNLIIEDYED</sequence>
<reference evidence="1 2" key="2">
    <citation type="submission" date="2018-05" db="EMBL/GenBank/DDBJ databases">
        <authorList>
            <person name="Lanie J.A."/>
            <person name="Ng W.-L."/>
            <person name="Kazmierczak K.M."/>
            <person name="Andrzejewski T.M."/>
            <person name="Davidsen T.M."/>
            <person name="Wayne K.J."/>
            <person name="Tettelin H."/>
            <person name="Glass J.I."/>
            <person name="Rusch D."/>
            <person name="Podicherti R."/>
            <person name="Tsui H.-C.T."/>
            <person name="Winkler M.E."/>
        </authorList>
    </citation>
    <scope>NUCLEOTIDE SEQUENCE [LARGE SCALE GENOMIC DNA]</scope>
    <source>
        <strain evidence="1 2">C305</strain>
    </source>
</reference>
<dbReference type="RefSeq" id="WP_109360468.1">
    <property type="nucleotide sequence ID" value="NZ_QFRJ01000014.1"/>
</dbReference>
<protein>
    <submittedName>
        <fullName evidence="1">Uncharacterized protein</fullName>
    </submittedName>
</protein>
<reference evidence="1 2" key="1">
    <citation type="submission" date="2018-05" db="EMBL/GenBank/DDBJ databases">
        <title>Brumimicrobium oceani sp. nov., isolated from coastal sediment.</title>
        <authorList>
            <person name="Kou Y."/>
        </authorList>
    </citation>
    <scope>NUCLEOTIDE SEQUENCE [LARGE SCALE GENOMIC DNA]</scope>
    <source>
        <strain evidence="1 2">C305</strain>
    </source>
</reference>
<comment type="caution">
    <text evidence="1">The sequence shown here is derived from an EMBL/GenBank/DDBJ whole genome shotgun (WGS) entry which is preliminary data.</text>
</comment>
<organism evidence="1 2">
    <name type="scientific">Brumimicrobium oceani</name>
    <dbReference type="NCBI Taxonomy" id="2100725"/>
    <lineage>
        <taxon>Bacteria</taxon>
        <taxon>Pseudomonadati</taxon>
        <taxon>Bacteroidota</taxon>
        <taxon>Flavobacteriia</taxon>
        <taxon>Flavobacteriales</taxon>
        <taxon>Crocinitomicaceae</taxon>
        <taxon>Brumimicrobium</taxon>
    </lineage>
</organism>